<proteinExistence type="predicted"/>
<feature type="compositionally biased region" description="Low complexity" evidence="1">
    <location>
        <begin position="98"/>
        <end position="107"/>
    </location>
</feature>
<feature type="region of interest" description="Disordered" evidence="1">
    <location>
        <begin position="1"/>
        <end position="33"/>
    </location>
</feature>
<feature type="compositionally biased region" description="Pro residues" evidence="1">
    <location>
        <begin position="1"/>
        <end position="12"/>
    </location>
</feature>
<protein>
    <submittedName>
        <fullName evidence="2">Uncharacterized protein</fullName>
    </submittedName>
</protein>
<reference evidence="2 3" key="1">
    <citation type="submission" date="2021-08" db="EMBL/GenBank/DDBJ databases">
        <title>Genomic Architecture of Streptomyces flavotricini NGL1 and Streptomyces erythrochromogenes HMS4 With Differential Plant Beneficial attributes and laccase production capabilities.</title>
        <authorList>
            <person name="Salwan R."/>
            <person name="Kaur R."/>
            <person name="Sharma V."/>
        </authorList>
    </citation>
    <scope>NUCLEOTIDE SEQUENCE [LARGE SCALE GENOMIC DNA]</scope>
    <source>
        <strain evidence="2 3">NGL1</strain>
    </source>
</reference>
<feature type="region of interest" description="Disordered" evidence="1">
    <location>
        <begin position="98"/>
        <end position="147"/>
    </location>
</feature>
<gene>
    <name evidence="2" type="ORF">K7B10_32105</name>
</gene>
<evidence type="ECO:0000313" key="3">
    <source>
        <dbReference type="Proteomes" id="UP001520654"/>
    </source>
</evidence>
<organism evidence="2 3">
    <name type="scientific">Streptomyces flavotricini</name>
    <dbReference type="NCBI Taxonomy" id="66888"/>
    <lineage>
        <taxon>Bacteria</taxon>
        <taxon>Bacillati</taxon>
        <taxon>Actinomycetota</taxon>
        <taxon>Actinomycetes</taxon>
        <taxon>Kitasatosporales</taxon>
        <taxon>Streptomycetaceae</taxon>
        <taxon>Streptomyces</taxon>
    </lineage>
</organism>
<dbReference type="EMBL" id="JAINUL010000001">
    <property type="protein sequence ID" value="MCC0099335.1"/>
    <property type="molecule type" value="Genomic_DNA"/>
</dbReference>
<keyword evidence="3" id="KW-1185">Reference proteome</keyword>
<dbReference type="Proteomes" id="UP001520654">
    <property type="component" value="Unassembled WGS sequence"/>
</dbReference>
<feature type="compositionally biased region" description="Basic residues" evidence="1">
    <location>
        <begin position="16"/>
        <end position="28"/>
    </location>
</feature>
<evidence type="ECO:0000313" key="2">
    <source>
        <dbReference type="EMBL" id="MCC0099335.1"/>
    </source>
</evidence>
<name>A0ABS8EDW3_9ACTN</name>
<accession>A0ABS8EDW3</accession>
<comment type="caution">
    <text evidence="2">The sequence shown here is derived from an EMBL/GenBank/DDBJ whole genome shotgun (WGS) entry which is preliminary data.</text>
</comment>
<evidence type="ECO:0000256" key="1">
    <source>
        <dbReference type="SAM" id="MobiDB-lite"/>
    </source>
</evidence>
<sequence>MRPAPAPAPPPGSGRASRRARRRSRRPPRAVLLGSDTTPYRWFHICRVISTSSTPQVATTVPAIAQSAIGRASQEPVTTRKKVTVAPVSVTATISTARTAASRTGSGIRRLRAGSSSHSDRPRAPAMAPSSSYIPIARSPCPVPSTS</sequence>